<dbReference type="AlphaFoldDB" id="A0A1L7RMY9"/>
<gene>
    <name evidence="1" type="ORF">AAM4_0558</name>
</gene>
<accession>A0A1L7RMY9</accession>
<dbReference type="EMBL" id="LK995472">
    <property type="protein sequence ID" value="CED90453.1"/>
    <property type="molecule type" value="Genomic_DNA"/>
</dbReference>
<evidence type="ECO:0000313" key="1">
    <source>
        <dbReference type="EMBL" id="CED90453.1"/>
    </source>
</evidence>
<dbReference type="RefSeq" id="WP_210578900.1">
    <property type="nucleotide sequence ID" value="NZ_LK995472.1"/>
</dbReference>
<sequence length="154" mass="17320">MRVRVAFDRDLLFRPFDVPPRGVRDRVTGLRVAGLGIFVRFDRVFEVDGLDREPPGATLLNVGLRVSFDQGHGLRFWPDEDLDCGWEVCDWLVYEPVAWPYTVAPRSVDRGVFEGLLDRYGDLLVEDEHLSTTSFRLEPVSSASPVVLAGGRSA</sequence>
<protein>
    <submittedName>
        <fullName evidence="1">Uncharacterized protein</fullName>
    </submittedName>
</protein>
<reference evidence="1" key="1">
    <citation type="submission" date="2014-07" db="EMBL/GenBank/DDBJ databases">
        <authorList>
            <person name="Zhang J.E."/>
            <person name="Yang H."/>
            <person name="Guo J."/>
            <person name="Deng Z."/>
            <person name="Luo H."/>
            <person name="Luo M."/>
            <person name="Zhao B."/>
        </authorList>
    </citation>
    <scope>NUCLEOTIDE SEQUENCE</scope>
    <source>
        <strain evidence="1">AM4</strain>
    </source>
</reference>
<organism evidence="1">
    <name type="scientific">Actinomyces succiniciruminis</name>
    <dbReference type="NCBI Taxonomy" id="1522002"/>
    <lineage>
        <taxon>Bacteria</taxon>
        <taxon>Bacillati</taxon>
        <taxon>Actinomycetota</taxon>
        <taxon>Actinomycetes</taxon>
        <taxon>Actinomycetales</taxon>
        <taxon>Actinomycetaceae</taxon>
        <taxon>Actinomyces</taxon>
    </lineage>
</organism>
<name>A0A1L7RMY9_9ACTO</name>
<proteinExistence type="predicted"/>